<keyword evidence="2" id="KW-1185">Reference proteome</keyword>
<dbReference type="Proteomes" id="UP001159428">
    <property type="component" value="Unassembled WGS sequence"/>
</dbReference>
<dbReference type="PANTHER" id="PTHR33361">
    <property type="entry name" value="GLR0591 PROTEIN"/>
    <property type="match status" value="1"/>
</dbReference>
<dbReference type="InterPro" id="IPR010281">
    <property type="entry name" value="DUF885"/>
</dbReference>
<dbReference type="EMBL" id="CALNXJ010000058">
    <property type="protein sequence ID" value="CAH3155521.1"/>
    <property type="molecule type" value="Genomic_DNA"/>
</dbReference>
<reference evidence="1 2" key="1">
    <citation type="submission" date="2022-05" db="EMBL/GenBank/DDBJ databases">
        <authorList>
            <consortium name="Genoscope - CEA"/>
            <person name="William W."/>
        </authorList>
    </citation>
    <scope>NUCLEOTIDE SEQUENCE [LARGE SCALE GENOMIC DNA]</scope>
</reference>
<sequence>MFLLVNTPEVSLMNDTAVWLVIQAANMAEGGKRQPSSVSFCSAKKTVHVHCCCSSCSGKPVNYRTQISHLEFERNLEASNAVSQHKCINFFTDYQFTGLQEETVSLQCGTSTNLATEEVEDEDATENFEQICSPQHQNLSDVEDVDPPMDFEGVDDIGDDGNGINGDDNGGTAPGTEDQKLKYAIVKCIFEAIELSVRTGSSLRTVEDLLCYARRMYCRGKEIDEEDHTMKIRWPKDWEQAKKFLDDVGYEDAKEYFICLSGAHKNHWDIMESATEKCCFCGEAGTIKYYYLGLRSKVKLWVADQQMCEKMTAHWVEKEHWINGGNDGWSIKKEVRDGTRFSELAWFWNPDETWCLPARCVRQGCKNIISAQEISQAPTKADGSRELFCVSCCTRFDHHPKYVSGDPRNIAYIGHRDGFQPFGSRTRSTGAIEDVDVDVDVDVVARW</sequence>
<comment type="caution">
    <text evidence="1">The sequence shown here is derived from an EMBL/GenBank/DDBJ whole genome shotgun (WGS) entry which is preliminary data.</text>
</comment>
<dbReference type="AlphaFoldDB" id="A0AAU9XSS3"/>
<proteinExistence type="predicted"/>
<organism evidence="1 2">
    <name type="scientific">Pocillopora meandrina</name>
    <dbReference type="NCBI Taxonomy" id="46732"/>
    <lineage>
        <taxon>Eukaryota</taxon>
        <taxon>Metazoa</taxon>
        <taxon>Cnidaria</taxon>
        <taxon>Anthozoa</taxon>
        <taxon>Hexacorallia</taxon>
        <taxon>Scleractinia</taxon>
        <taxon>Astrocoeniina</taxon>
        <taxon>Pocilloporidae</taxon>
        <taxon>Pocillopora</taxon>
    </lineage>
</organism>
<protein>
    <submittedName>
        <fullName evidence="1">Uncharacterized protein</fullName>
    </submittedName>
</protein>
<evidence type="ECO:0000313" key="2">
    <source>
        <dbReference type="Proteomes" id="UP001159428"/>
    </source>
</evidence>
<dbReference type="PANTHER" id="PTHR33361:SF2">
    <property type="entry name" value="DUF885 DOMAIN-CONTAINING PROTEIN"/>
    <property type="match status" value="1"/>
</dbReference>
<accession>A0AAU9XSS3</accession>
<gene>
    <name evidence="1" type="ORF">PMEA_00028042</name>
</gene>
<evidence type="ECO:0000313" key="1">
    <source>
        <dbReference type="EMBL" id="CAH3155521.1"/>
    </source>
</evidence>
<name>A0AAU9XSS3_9CNID</name>